<organism evidence="1 2">
    <name type="scientific">Mycena belliarum</name>
    <dbReference type="NCBI Taxonomy" id="1033014"/>
    <lineage>
        <taxon>Eukaryota</taxon>
        <taxon>Fungi</taxon>
        <taxon>Dikarya</taxon>
        <taxon>Basidiomycota</taxon>
        <taxon>Agaricomycotina</taxon>
        <taxon>Agaricomycetes</taxon>
        <taxon>Agaricomycetidae</taxon>
        <taxon>Agaricales</taxon>
        <taxon>Marasmiineae</taxon>
        <taxon>Mycenaceae</taxon>
        <taxon>Mycena</taxon>
    </lineage>
</organism>
<reference evidence="1" key="1">
    <citation type="submission" date="2023-03" db="EMBL/GenBank/DDBJ databases">
        <title>Massive genome expansion in bonnet fungi (Mycena s.s.) driven by repeated elements and novel gene families across ecological guilds.</title>
        <authorList>
            <consortium name="Lawrence Berkeley National Laboratory"/>
            <person name="Harder C.B."/>
            <person name="Miyauchi S."/>
            <person name="Viragh M."/>
            <person name="Kuo A."/>
            <person name="Thoen E."/>
            <person name="Andreopoulos B."/>
            <person name="Lu D."/>
            <person name="Skrede I."/>
            <person name="Drula E."/>
            <person name="Henrissat B."/>
            <person name="Morin E."/>
            <person name="Kohler A."/>
            <person name="Barry K."/>
            <person name="LaButti K."/>
            <person name="Morin E."/>
            <person name="Salamov A."/>
            <person name="Lipzen A."/>
            <person name="Mereny Z."/>
            <person name="Hegedus B."/>
            <person name="Baldrian P."/>
            <person name="Stursova M."/>
            <person name="Weitz H."/>
            <person name="Taylor A."/>
            <person name="Grigoriev I.V."/>
            <person name="Nagy L.G."/>
            <person name="Martin F."/>
            <person name="Kauserud H."/>
        </authorList>
    </citation>
    <scope>NUCLEOTIDE SEQUENCE</scope>
    <source>
        <strain evidence="1">CBHHK173m</strain>
    </source>
</reference>
<dbReference type="Gene3D" id="3.50.50.60">
    <property type="entry name" value="FAD/NAD(P)-binding domain"/>
    <property type="match status" value="1"/>
</dbReference>
<gene>
    <name evidence="1" type="ORF">B0H15DRAFT_952912</name>
</gene>
<name>A0AAD6XN51_9AGAR</name>
<accession>A0AAD6XN51</accession>
<dbReference type="Proteomes" id="UP001222325">
    <property type="component" value="Unassembled WGS sequence"/>
</dbReference>
<dbReference type="InterPro" id="IPR036188">
    <property type="entry name" value="FAD/NAD-bd_sf"/>
</dbReference>
<comment type="caution">
    <text evidence="1">The sequence shown here is derived from an EMBL/GenBank/DDBJ whole genome shotgun (WGS) entry which is preliminary data.</text>
</comment>
<proteinExistence type="predicted"/>
<dbReference type="EMBL" id="JARJCN010000049">
    <property type="protein sequence ID" value="KAJ7081552.1"/>
    <property type="molecule type" value="Genomic_DNA"/>
</dbReference>
<sequence>MSPQRHSCAGSCRQMWMGDVQDKRYRQAITSAGTGRMAALEAERLISEEEEAHEG</sequence>
<evidence type="ECO:0000313" key="2">
    <source>
        <dbReference type="Proteomes" id="UP001222325"/>
    </source>
</evidence>
<keyword evidence="2" id="KW-1185">Reference proteome</keyword>
<dbReference type="AlphaFoldDB" id="A0AAD6XN51"/>
<protein>
    <submittedName>
        <fullName evidence="1">Uncharacterized protein</fullName>
    </submittedName>
</protein>
<evidence type="ECO:0000313" key="1">
    <source>
        <dbReference type="EMBL" id="KAJ7081552.1"/>
    </source>
</evidence>